<protein>
    <recommendedName>
        <fullName evidence="3">SHOCT domain-containing protein</fullName>
    </recommendedName>
</protein>
<evidence type="ECO:0008006" key="3">
    <source>
        <dbReference type="Google" id="ProtNLM"/>
    </source>
</evidence>
<feature type="transmembrane region" description="Helical" evidence="1">
    <location>
        <begin position="12"/>
        <end position="29"/>
    </location>
</feature>
<gene>
    <name evidence="2" type="ORF">MNBD_GAMMA22-998</name>
</gene>
<keyword evidence="1" id="KW-1133">Transmembrane helix</keyword>
<evidence type="ECO:0000313" key="2">
    <source>
        <dbReference type="EMBL" id="VAX01005.1"/>
    </source>
</evidence>
<reference evidence="2" key="1">
    <citation type="submission" date="2018-06" db="EMBL/GenBank/DDBJ databases">
        <authorList>
            <person name="Zhirakovskaya E."/>
        </authorList>
    </citation>
    <scope>NUCLEOTIDE SEQUENCE</scope>
</reference>
<keyword evidence="1" id="KW-0472">Membrane</keyword>
<evidence type="ECO:0000256" key="1">
    <source>
        <dbReference type="SAM" id="Phobius"/>
    </source>
</evidence>
<organism evidence="2">
    <name type="scientific">hydrothermal vent metagenome</name>
    <dbReference type="NCBI Taxonomy" id="652676"/>
    <lineage>
        <taxon>unclassified sequences</taxon>
        <taxon>metagenomes</taxon>
        <taxon>ecological metagenomes</taxon>
    </lineage>
</organism>
<accession>A0A3B1B408</accession>
<proteinExistence type="predicted"/>
<dbReference type="AlphaFoldDB" id="A0A3B1B408"/>
<dbReference type="EMBL" id="UOFS01000046">
    <property type="protein sequence ID" value="VAX01005.1"/>
    <property type="molecule type" value="Genomic_DNA"/>
</dbReference>
<name>A0A3B1B408_9ZZZZ</name>
<sequence>MMSNDSMLFSGAYMWIFWISLFVIILYLLKDVFGKKTGEFKHNNNQSALEILAKRYANGKITDEKFSHQRDLLINK</sequence>
<keyword evidence="1" id="KW-0812">Transmembrane</keyword>